<proteinExistence type="predicted"/>
<evidence type="ECO:0000313" key="1">
    <source>
        <dbReference type="Proteomes" id="UP000887578"/>
    </source>
</evidence>
<organism evidence="1 2">
    <name type="scientific">Panagrolaimus davidi</name>
    <dbReference type="NCBI Taxonomy" id="227884"/>
    <lineage>
        <taxon>Eukaryota</taxon>
        <taxon>Metazoa</taxon>
        <taxon>Ecdysozoa</taxon>
        <taxon>Nematoda</taxon>
        <taxon>Chromadorea</taxon>
        <taxon>Rhabditida</taxon>
        <taxon>Tylenchina</taxon>
        <taxon>Panagrolaimomorpha</taxon>
        <taxon>Panagrolaimoidea</taxon>
        <taxon>Panagrolaimidae</taxon>
        <taxon>Panagrolaimus</taxon>
    </lineage>
</organism>
<accession>A0A914P2C1</accession>
<name>A0A914P2C1_9BILA</name>
<evidence type="ECO:0000313" key="2">
    <source>
        <dbReference type="WBParaSite" id="PDA_v2.g11975.t1"/>
    </source>
</evidence>
<dbReference type="Proteomes" id="UP000887578">
    <property type="component" value="Unplaced"/>
</dbReference>
<dbReference type="AlphaFoldDB" id="A0A914P2C1"/>
<sequence length="223" mass="24277">MNAGKANPGDPFAVVTYYKQTCNGDANLNKAMDVLSDSTAQTRLRGVVTNVVNTFPAQIQSIALALIDQAFSGKQITEADANGYVTKVKNLNAATKQAIFKKLPALKKVLNKGGPMFKPYNTLLTNLPILVSNKSPTAAQKKNINGALTKLWTFAHKNAVPFIQFALNWLKAQPIADSQNDATVLQNYRTGAAKLVQTGKVALMLPTTQEMIQSYFKKPYQLS</sequence>
<dbReference type="WBParaSite" id="PDA_v2.g11975.t1">
    <property type="protein sequence ID" value="PDA_v2.g11975.t1"/>
    <property type="gene ID" value="PDA_v2.g11975"/>
</dbReference>
<reference evidence="2" key="1">
    <citation type="submission" date="2022-11" db="UniProtKB">
        <authorList>
            <consortium name="WormBaseParasite"/>
        </authorList>
    </citation>
    <scope>IDENTIFICATION</scope>
</reference>
<protein>
    <submittedName>
        <fullName evidence="2">Uncharacterized protein</fullName>
    </submittedName>
</protein>
<keyword evidence="1" id="KW-1185">Reference proteome</keyword>